<dbReference type="PRINTS" id="PR00475">
    <property type="entry name" value="HEXOKINASE"/>
</dbReference>
<dbReference type="Gene3D" id="3.40.367.20">
    <property type="match status" value="1"/>
</dbReference>
<dbReference type="Pfam" id="PF00349">
    <property type="entry name" value="Hexokinase_1"/>
    <property type="match status" value="1"/>
</dbReference>
<dbReference type="Gene3D" id="3.30.420.40">
    <property type="match status" value="1"/>
</dbReference>
<dbReference type="GO" id="GO:0001678">
    <property type="term" value="P:intracellular glucose homeostasis"/>
    <property type="evidence" value="ECO:0007669"/>
    <property type="project" value="InterPro"/>
</dbReference>
<dbReference type="InterPro" id="IPR001312">
    <property type="entry name" value="Hexokinase"/>
</dbReference>
<dbReference type="SUPFAM" id="SSF53067">
    <property type="entry name" value="Actin-like ATPase domain"/>
    <property type="match status" value="2"/>
</dbReference>
<evidence type="ECO:0000256" key="2">
    <source>
        <dbReference type="ARBA" id="ARBA00022679"/>
    </source>
</evidence>
<dbReference type="PANTHER" id="PTHR19443:SF30">
    <property type="entry name" value="GLUCOKINASE-1-RELATED"/>
    <property type="match status" value="1"/>
</dbReference>
<evidence type="ECO:0000259" key="8">
    <source>
        <dbReference type="Pfam" id="PF03727"/>
    </source>
</evidence>
<reference evidence="9" key="1">
    <citation type="submission" date="2022-07" db="EMBL/GenBank/DDBJ databases">
        <title>Genome Sequence of Xylaria arbuscula.</title>
        <authorList>
            <person name="Buettner E."/>
        </authorList>
    </citation>
    <scope>NUCLEOTIDE SEQUENCE</scope>
    <source>
        <strain evidence="9">VT107</strain>
    </source>
</reference>
<dbReference type="GO" id="GO:0005536">
    <property type="term" value="F:D-glucose binding"/>
    <property type="evidence" value="ECO:0007669"/>
    <property type="project" value="InterPro"/>
</dbReference>
<keyword evidence="10" id="KW-1185">Reference proteome</keyword>
<keyword evidence="6" id="KW-0324">Glycolysis</keyword>
<dbReference type="GO" id="GO:0006006">
    <property type="term" value="P:glucose metabolic process"/>
    <property type="evidence" value="ECO:0007669"/>
    <property type="project" value="TreeGrafter"/>
</dbReference>
<feature type="domain" description="Hexokinase C-terminal" evidence="8">
    <location>
        <begin position="262"/>
        <end position="474"/>
    </location>
</feature>
<sequence>MSQAMATLETHEDLSMSTPLLSRVQSICREFEYTDDDIHRCADEFVRELELGLRQKTASVCQIPTYVTQVATGQEKGIALGLDLGGTNLRVCAVELCGDSKIRVLQSVTPVPRDVMVSQSSKGLFGFMGQRIRLFLEQLDLPLNPAEMDPEHPFLALGFSFSFPAYQTGINSGILLRWTKGYDIPEVVNQDVCELLQSEINSLELPIKVTAIVNDALGTIMARAYTLPLGCTRPTIGAIFGTGTNGVYLQSLPEITKPVDVSHFDVEVDNHSVNPGNQMFEKRASGMFLGELLRLAILELYCDGDIKFLKRESQDTSDLELGINLWHRWSVDSSILSTAEADETDTLEALRRKISLTFGVAAELVSAEDALAVKRVANAIGRRAARLAGTAVGSVIIQGKIPKGASAKSNATTGTHGLIDVAIDGSVAEHYPGFENYMRSALRAINQIGEHIEPRVSIGQAKDGSSVGAAIVALIARDQATNHEVYH</sequence>
<dbReference type="GO" id="GO:0004340">
    <property type="term" value="F:glucokinase activity"/>
    <property type="evidence" value="ECO:0007669"/>
    <property type="project" value="TreeGrafter"/>
</dbReference>
<dbReference type="Pfam" id="PF03727">
    <property type="entry name" value="Hexokinase_2"/>
    <property type="match status" value="1"/>
</dbReference>
<dbReference type="InterPro" id="IPR022672">
    <property type="entry name" value="Hexokinase_N"/>
</dbReference>
<evidence type="ECO:0000256" key="6">
    <source>
        <dbReference type="RuleBase" id="RU362007"/>
    </source>
</evidence>
<dbReference type="EMBL" id="JANPWZ010000915">
    <property type="protein sequence ID" value="KAJ3570637.1"/>
    <property type="molecule type" value="Genomic_DNA"/>
</dbReference>
<dbReference type="EC" id="2.7.1.-" evidence="6"/>
<gene>
    <name evidence="9" type="ORF">NPX13_g5662</name>
</gene>
<evidence type="ECO:0000256" key="5">
    <source>
        <dbReference type="ARBA" id="ARBA00022840"/>
    </source>
</evidence>
<dbReference type="VEuPathDB" id="FungiDB:F4678DRAFT_476856"/>
<dbReference type="AlphaFoldDB" id="A0A9W8NDL4"/>
<evidence type="ECO:0000313" key="10">
    <source>
        <dbReference type="Proteomes" id="UP001148614"/>
    </source>
</evidence>
<name>A0A9W8NDL4_9PEZI</name>
<evidence type="ECO:0000256" key="1">
    <source>
        <dbReference type="ARBA" id="ARBA00009225"/>
    </source>
</evidence>
<accession>A0A9W8NDL4</accession>
<comment type="caution">
    <text evidence="9">The sequence shown here is derived from an EMBL/GenBank/DDBJ whole genome shotgun (WGS) entry which is preliminary data.</text>
</comment>
<keyword evidence="2 6" id="KW-0808">Transferase</keyword>
<dbReference type="PANTHER" id="PTHR19443">
    <property type="entry name" value="HEXOKINASE"/>
    <property type="match status" value="1"/>
</dbReference>
<keyword evidence="5 6" id="KW-0067">ATP-binding</keyword>
<dbReference type="InterPro" id="IPR043129">
    <property type="entry name" value="ATPase_NBD"/>
</dbReference>
<dbReference type="GO" id="GO:0005739">
    <property type="term" value="C:mitochondrion"/>
    <property type="evidence" value="ECO:0007669"/>
    <property type="project" value="TreeGrafter"/>
</dbReference>
<dbReference type="GO" id="GO:0005524">
    <property type="term" value="F:ATP binding"/>
    <property type="evidence" value="ECO:0007669"/>
    <property type="project" value="UniProtKB-UniRule"/>
</dbReference>
<evidence type="ECO:0000256" key="4">
    <source>
        <dbReference type="ARBA" id="ARBA00022777"/>
    </source>
</evidence>
<dbReference type="Proteomes" id="UP001148614">
    <property type="component" value="Unassembled WGS sequence"/>
</dbReference>
<protein>
    <recommendedName>
        <fullName evidence="6">Phosphotransferase</fullName>
        <ecNumber evidence="6">2.7.1.-</ecNumber>
    </recommendedName>
</protein>
<keyword evidence="4 6" id="KW-0418">Kinase</keyword>
<dbReference type="GO" id="GO:0006096">
    <property type="term" value="P:glycolytic process"/>
    <property type="evidence" value="ECO:0007669"/>
    <property type="project" value="UniProtKB-KW"/>
</dbReference>
<keyword evidence="3 6" id="KW-0547">Nucleotide-binding</keyword>
<proteinExistence type="inferred from homology"/>
<evidence type="ECO:0000256" key="3">
    <source>
        <dbReference type="ARBA" id="ARBA00022741"/>
    </source>
</evidence>
<feature type="domain" description="Hexokinase N-terminal" evidence="7">
    <location>
        <begin position="24"/>
        <end position="225"/>
    </location>
</feature>
<dbReference type="GO" id="GO:0008865">
    <property type="term" value="F:fructokinase activity"/>
    <property type="evidence" value="ECO:0007669"/>
    <property type="project" value="TreeGrafter"/>
</dbReference>
<dbReference type="Gene3D" id="1.10.287.1250">
    <property type="match status" value="1"/>
</dbReference>
<evidence type="ECO:0000259" key="7">
    <source>
        <dbReference type="Pfam" id="PF00349"/>
    </source>
</evidence>
<organism evidence="9 10">
    <name type="scientific">Xylaria arbuscula</name>
    <dbReference type="NCBI Taxonomy" id="114810"/>
    <lineage>
        <taxon>Eukaryota</taxon>
        <taxon>Fungi</taxon>
        <taxon>Dikarya</taxon>
        <taxon>Ascomycota</taxon>
        <taxon>Pezizomycotina</taxon>
        <taxon>Sordariomycetes</taxon>
        <taxon>Xylariomycetidae</taxon>
        <taxon>Xylariales</taxon>
        <taxon>Xylariaceae</taxon>
        <taxon>Xylaria</taxon>
    </lineage>
</organism>
<dbReference type="InterPro" id="IPR022673">
    <property type="entry name" value="Hexokinase_C"/>
</dbReference>
<evidence type="ECO:0000313" key="9">
    <source>
        <dbReference type="EMBL" id="KAJ3570637.1"/>
    </source>
</evidence>
<dbReference type="GO" id="GO:0005829">
    <property type="term" value="C:cytosol"/>
    <property type="evidence" value="ECO:0007669"/>
    <property type="project" value="TreeGrafter"/>
</dbReference>
<dbReference type="PROSITE" id="PS51748">
    <property type="entry name" value="HEXOKINASE_2"/>
    <property type="match status" value="1"/>
</dbReference>
<comment type="similarity">
    <text evidence="1 6">Belongs to the hexokinase family.</text>
</comment>